<dbReference type="EMBL" id="KJ019054">
    <property type="protein sequence ID" value="AIX20509.1"/>
    <property type="molecule type" value="Genomic_DNA"/>
</dbReference>
<evidence type="ECO:0000313" key="11">
    <source>
        <dbReference type="Proteomes" id="UP000185283"/>
    </source>
</evidence>
<evidence type="ECO:0000256" key="5">
    <source>
        <dbReference type="ARBA" id="ARBA00023004"/>
    </source>
</evidence>
<evidence type="ECO:0000259" key="6">
    <source>
        <dbReference type="PROSITE" id="PS51471"/>
    </source>
</evidence>
<evidence type="ECO:0000313" key="9">
    <source>
        <dbReference type="EMBL" id="AIX44964.1"/>
    </source>
</evidence>
<keyword evidence="4" id="KW-0560">Oxidoreductase</keyword>
<dbReference type="Pfam" id="PF13640">
    <property type="entry name" value="2OG-FeII_Oxy_3"/>
    <property type="match status" value="1"/>
</dbReference>
<dbReference type="SMART" id="SM00702">
    <property type="entry name" value="P4Hc"/>
    <property type="match status" value="1"/>
</dbReference>
<dbReference type="PROSITE" id="PS51471">
    <property type="entry name" value="FE2OG_OXY"/>
    <property type="match status" value="1"/>
</dbReference>
<dbReference type="Proteomes" id="UP000185283">
    <property type="component" value="Segment"/>
</dbReference>
<evidence type="ECO:0000256" key="4">
    <source>
        <dbReference type="ARBA" id="ARBA00023002"/>
    </source>
</evidence>
<dbReference type="EMBL" id="KJ019094">
    <property type="protein sequence ID" value="AIX29725.1"/>
    <property type="molecule type" value="Genomic_DNA"/>
</dbReference>
<evidence type="ECO:0000313" key="10">
    <source>
        <dbReference type="Proteomes" id="UP000033005"/>
    </source>
</evidence>
<dbReference type="GO" id="GO:0016705">
    <property type="term" value="F:oxidoreductase activity, acting on paired donors, with incorporation or reduction of molecular oxygen"/>
    <property type="evidence" value="ECO:0007669"/>
    <property type="project" value="InterPro"/>
</dbReference>
<reference evidence="10 11" key="1">
    <citation type="submission" date="2013-12" db="EMBL/GenBank/DDBJ databases">
        <title>Ecological redundancy of diverse viral populations within a natural community.</title>
        <authorList>
            <person name="Gregory A.C."/>
            <person name="LaButti K."/>
            <person name="Copeland A."/>
            <person name="Woyke T."/>
            <person name="Sullivan M.B."/>
        </authorList>
    </citation>
    <scope>NUCLEOTIDE SEQUENCE [LARGE SCALE GENOMIC DNA]</scope>
    <source>
        <strain evidence="9">Syn7803C2</strain>
        <strain evidence="7">Syn7803C85</strain>
        <strain evidence="8">Syn7803US33</strain>
    </source>
</reference>
<keyword evidence="11" id="KW-1185">Reference proteome</keyword>
<dbReference type="OrthoDB" id="16099at10239"/>
<dbReference type="Proteomes" id="UP000033005">
    <property type="component" value="Segment"/>
</dbReference>
<evidence type="ECO:0000256" key="1">
    <source>
        <dbReference type="ARBA" id="ARBA00001961"/>
    </source>
</evidence>
<dbReference type="GO" id="GO:0051213">
    <property type="term" value="F:dioxygenase activity"/>
    <property type="evidence" value="ECO:0007669"/>
    <property type="project" value="UniProtKB-KW"/>
</dbReference>
<keyword evidence="5" id="KW-0408">Iron</keyword>
<keyword evidence="2" id="KW-0479">Metal-binding</keyword>
<accession>A0A0E3G5D5</accession>
<dbReference type="GeneID" id="24172189"/>
<dbReference type="RefSeq" id="YP_009134547.1">
    <property type="nucleotide sequence ID" value="NC_026928.1"/>
</dbReference>
<dbReference type="InterPro" id="IPR005123">
    <property type="entry name" value="Oxoglu/Fe-dep_dioxygenase_dom"/>
</dbReference>
<dbReference type="InterPro" id="IPR044862">
    <property type="entry name" value="Pro_4_hyd_alph_FE2OG_OXY"/>
</dbReference>
<sequence>MMPACGNSTLTKQNTLRLTLSLSSVIHNEEAIIHIIKIPQRIYNELDTIDSSWKQGRIEQGLYYNVRSSKITFVPESDMAYKFCRHWVNVINEDNFKFDLHPFFENKSIQYSHYNVGDHYSWHTDIVGSLPPRKLSFSLMLNDDYEGGEFEIGRYSFGDHELKTETVAAENKTGTLIVFPSALPHRVKPVIKGIRKSLVGWMPGPPLR</sequence>
<dbReference type="GO" id="GO:0031418">
    <property type="term" value="F:L-ascorbic acid binding"/>
    <property type="evidence" value="ECO:0007669"/>
    <property type="project" value="InterPro"/>
</dbReference>
<gene>
    <name evidence="9" type="ORF">Syn7803C2_45</name>
    <name evidence="7" type="ORF">Syn7803C85_46</name>
    <name evidence="8" type="ORF">Syn7803US33_44</name>
</gene>
<protein>
    <submittedName>
        <fullName evidence="9">2OG-Fe(II) oxygenase</fullName>
    </submittedName>
</protein>
<name>A0A0E3G5D5_9CAUD</name>
<evidence type="ECO:0000313" key="7">
    <source>
        <dbReference type="EMBL" id="AIX20509.1"/>
    </source>
</evidence>
<dbReference type="KEGG" id="vg:24172189"/>
<evidence type="ECO:0000256" key="2">
    <source>
        <dbReference type="ARBA" id="ARBA00022723"/>
    </source>
</evidence>
<evidence type="ECO:0000313" key="8">
    <source>
        <dbReference type="EMBL" id="AIX29725.1"/>
    </source>
</evidence>
<dbReference type="Proteomes" id="UP000185284">
    <property type="component" value="Segment"/>
</dbReference>
<keyword evidence="3" id="KW-0223">Dioxygenase</keyword>
<dbReference type="Gene3D" id="2.60.120.620">
    <property type="entry name" value="q2cbj1_9rhob like domain"/>
    <property type="match status" value="1"/>
</dbReference>
<dbReference type="GO" id="GO:0005506">
    <property type="term" value="F:iron ion binding"/>
    <property type="evidence" value="ECO:0007669"/>
    <property type="project" value="InterPro"/>
</dbReference>
<comment type="cofactor">
    <cofactor evidence="1">
        <name>L-ascorbate</name>
        <dbReference type="ChEBI" id="CHEBI:38290"/>
    </cofactor>
</comment>
<organism evidence="9 10">
    <name type="scientific">Synechococcus phage ACG-2014e</name>
    <dbReference type="NCBI Taxonomy" id="1493510"/>
    <lineage>
        <taxon>Viruses</taxon>
        <taxon>Duplodnaviria</taxon>
        <taxon>Heunggongvirae</taxon>
        <taxon>Uroviricota</taxon>
        <taxon>Caudoviricetes</taxon>
        <taxon>Pantevenvirales</taxon>
        <taxon>Kyanoviridae</taxon>
        <taxon>Chalconvirus</taxon>
        <taxon>Chalconvirus acg2014e</taxon>
    </lineage>
</organism>
<proteinExistence type="predicted"/>
<dbReference type="InterPro" id="IPR006620">
    <property type="entry name" value="Pro_4_hyd_alph"/>
</dbReference>
<dbReference type="EMBL" id="KJ019156">
    <property type="protein sequence ID" value="AIX44964.1"/>
    <property type="molecule type" value="Genomic_DNA"/>
</dbReference>
<evidence type="ECO:0000256" key="3">
    <source>
        <dbReference type="ARBA" id="ARBA00022964"/>
    </source>
</evidence>
<feature type="domain" description="Fe2OG dioxygenase" evidence="6">
    <location>
        <begin position="99"/>
        <end position="204"/>
    </location>
</feature>